<dbReference type="EMBL" id="PKHE01000009">
    <property type="protein sequence ID" value="PKY89071.1"/>
    <property type="molecule type" value="Genomic_DNA"/>
</dbReference>
<dbReference type="Proteomes" id="UP000234384">
    <property type="component" value="Unassembled WGS sequence"/>
</dbReference>
<dbReference type="InterPro" id="IPR003135">
    <property type="entry name" value="ATP-grasp_carboxylate-amine"/>
</dbReference>
<feature type="domain" description="ATP-grasp" evidence="5">
    <location>
        <begin position="111"/>
        <end position="299"/>
    </location>
</feature>
<gene>
    <name evidence="6" type="ORF">CYJ57_04320</name>
</gene>
<proteinExistence type="predicted"/>
<dbReference type="Gene3D" id="3.30.470.20">
    <property type="entry name" value="ATP-grasp fold, B domain"/>
    <property type="match status" value="1"/>
</dbReference>
<evidence type="ECO:0000313" key="6">
    <source>
        <dbReference type="EMBL" id="PKY89071.1"/>
    </source>
</evidence>
<dbReference type="SUPFAM" id="SSF56059">
    <property type="entry name" value="Glutathione synthetase ATP-binding domain-like"/>
    <property type="match status" value="1"/>
</dbReference>
<evidence type="ECO:0000256" key="3">
    <source>
        <dbReference type="ARBA" id="ARBA00022840"/>
    </source>
</evidence>
<sequence length="376" mass="42038">MAQRHLPGSTIGIIGSSLSAAVLAQTAGRLGYRVASLVTEEQNPVRQHALWQTVVEDYEDEALKYFGARVDLAIPEKGILSNQALRVLNQHTDLPMSDDLMAITTDRLIEKVYLDTHHILVAPFSMVTNMTDLKEAIEYIGYPCVLKATQRHIAKADDHVILYSENDFNLAEAKLAQTTCLLEAWIPAEKQVSLIVIRNERGEILIYPPFDIRHEGMLVARQVAYPAQLMRPVEEEMRRIAYHLANQLNLRGSLTLKFLVTSAGVMYVNQASIGMNEESMFTIGTMSVSHYEATLRAMFDMALPSLTLNHPAGIALPLTAIDTDKLMIQYLTRTDWGFAIFPSNSLHQPIQGYVNVTGDSLESCRRQIEATELLLN</sequence>
<dbReference type="Pfam" id="PF02222">
    <property type="entry name" value="ATP-grasp"/>
    <property type="match status" value="1"/>
</dbReference>
<dbReference type="Gene3D" id="3.30.1490.20">
    <property type="entry name" value="ATP-grasp fold, A domain"/>
    <property type="match status" value="1"/>
</dbReference>
<organism evidence="6 7">
    <name type="scientific">Falseniella ignava</name>
    <dbReference type="NCBI Taxonomy" id="137730"/>
    <lineage>
        <taxon>Bacteria</taxon>
        <taxon>Bacillati</taxon>
        <taxon>Bacillota</taxon>
        <taxon>Bacilli</taxon>
        <taxon>Lactobacillales</taxon>
        <taxon>Aerococcaceae</taxon>
        <taxon>Falseniella</taxon>
    </lineage>
</organism>
<name>A0A2I1K098_9LACT</name>
<comment type="caution">
    <text evidence="6">The sequence shown here is derived from an EMBL/GenBank/DDBJ whole genome shotgun (WGS) entry which is preliminary data.</text>
</comment>
<dbReference type="InterPro" id="IPR011761">
    <property type="entry name" value="ATP-grasp"/>
</dbReference>
<dbReference type="OrthoDB" id="9804625at2"/>
<dbReference type="GO" id="GO:0046872">
    <property type="term" value="F:metal ion binding"/>
    <property type="evidence" value="ECO:0007669"/>
    <property type="project" value="InterPro"/>
</dbReference>
<accession>A0A2I1K098</accession>
<dbReference type="GO" id="GO:0005829">
    <property type="term" value="C:cytosol"/>
    <property type="evidence" value="ECO:0007669"/>
    <property type="project" value="TreeGrafter"/>
</dbReference>
<keyword evidence="2" id="KW-0658">Purine biosynthesis</keyword>
<dbReference type="GO" id="GO:0005524">
    <property type="term" value="F:ATP binding"/>
    <property type="evidence" value="ECO:0007669"/>
    <property type="project" value="UniProtKB-UniRule"/>
</dbReference>
<evidence type="ECO:0000256" key="2">
    <source>
        <dbReference type="ARBA" id="ARBA00022755"/>
    </source>
</evidence>
<keyword evidence="1 4" id="KW-0547">Nucleotide-binding</keyword>
<keyword evidence="3 4" id="KW-0067">ATP-binding</keyword>
<dbReference type="GO" id="GO:0016874">
    <property type="term" value="F:ligase activity"/>
    <property type="evidence" value="ECO:0007669"/>
    <property type="project" value="UniProtKB-KW"/>
</dbReference>
<evidence type="ECO:0000259" key="5">
    <source>
        <dbReference type="PROSITE" id="PS50975"/>
    </source>
</evidence>
<dbReference type="RefSeq" id="WP_101954216.1">
    <property type="nucleotide sequence ID" value="NZ_PKHE01000009.1"/>
</dbReference>
<dbReference type="Gene3D" id="3.40.50.20">
    <property type="match status" value="1"/>
</dbReference>
<evidence type="ECO:0000256" key="1">
    <source>
        <dbReference type="ARBA" id="ARBA00022741"/>
    </source>
</evidence>
<reference evidence="6 7" key="1">
    <citation type="submission" date="2017-12" db="EMBL/GenBank/DDBJ databases">
        <title>Phylogenetic diversity of female urinary microbiome.</title>
        <authorList>
            <person name="Thomas-White K."/>
            <person name="Wolfe A.J."/>
        </authorList>
    </citation>
    <scope>NUCLEOTIDE SEQUENCE [LARGE SCALE GENOMIC DNA]</scope>
    <source>
        <strain evidence="6 7">UMB0898</strain>
    </source>
</reference>
<dbReference type="InterPro" id="IPR013815">
    <property type="entry name" value="ATP_grasp_subdomain_1"/>
</dbReference>
<dbReference type="PANTHER" id="PTHR11609:SF5">
    <property type="entry name" value="PHOSPHORIBOSYLAMINOIMIDAZOLE CARBOXYLASE"/>
    <property type="match status" value="1"/>
</dbReference>
<dbReference type="PROSITE" id="PS50975">
    <property type="entry name" value="ATP_GRASP"/>
    <property type="match status" value="1"/>
</dbReference>
<dbReference type="AlphaFoldDB" id="A0A2I1K098"/>
<evidence type="ECO:0000313" key="7">
    <source>
        <dbReference type="Proteomes" id="UP000234384"/>
    </source>
</evidence>
<dbReference type="GO" id="GO:0006164">
    <property type="term" value="P:purine nucleotide biosynthetic process"/>
    <property type="evidence" value="ECO:0007669"/>
    <property type="project" value="UniProtKB-KW"/>
</dbReference>
<dbReference type="PANTHER" id="PTHR11609">
    <property type="entry name" value="PURINE BIOSYNTHESIS PROTEIN 6/7, PUR6/7"/>
    <property type="match status" value="1"/>
</dbReference>
<keyword evidence="6" id="KW-0436">Ligase</keyword>
<evidence type="ECO:0000256" key="4">
    <source>
        <dbReference type="PROSITE-ProRule" id="PRU00409"/>
    </source>
</evidence>
<protein>
    <submittedName>
        <fullName evidence="6">Carboxylate--amine ligase</fullName>
    </submittedName>
</protein>